<evidence type="ECO:0000256" key="1">
    <source>
        <dbReference type="SAM" id="MobiDB-lite"/>
    </source>
</evidence>
<keyword evidence="3" id="KW-1185">Reference proteome</keyword>
<evidence type="ECO:0000313" key="3">
    <source>
        <dbReference type="Proteomes" id="UP001165090"/>
    </source>
</evidence>
<gene>
    <name evidence="2" type="ORF">VaNZ11_013785</name>
</gene>
<feature type="compositionally biased region" description="Low complexity" evidence="1">
    <location>
        <begin position="129"/>
        <end position="143"/>
    </location>
</feature>
<feature type="compositionally biased region" description="Low complexity" evidence="1">
    <location>
        <begin position="723"/>
        <end position="733"/>
    </location>
</feature>
<comment type="caution">
    <text evidence="2">The sequence shown here is derived from an EMBL/GenBank/DDBJ whole genome shotgun (WGS) entry which is preliminary data.</text>
</comment>
<feature type="region of interest" description="Disordered" evidence="1">
    <location>
        <begin position="881"/>
        <end position="925"/>
    </location>
</feature>
<organism evidence="2 3">
    <name type="scientific">Volvox africanus</name>
    <dbReference type="NCBI Taxonomy" id="51714"/>
    <lineage>
        <taxon>Eukaryota</taxon>
        <taxon>Viridiplantae</taxon>
        <taxon>Chlorophyta</taxon>
        <taxon>core chlorophytes</taxon>
        <taxon>Chlorophyceae</taxon>
        <taxon>CS clade</taxon>
        <taxon>Chlamydomonadales</taxon>
        <taxon>Volvocaceae</taxon>
        <taxon>Volvox</taxon>
    </lineage>
</organism>
<feature type="compositionally biased region" description="Low complexity" evidence="1">
    <location>
        <begin position="175"/>
        <end position="201"/>
    </location>
</feature>
<feature type="region of interest" description="Disordered" evidence="1">
    <location>
        <begin position="172"/>
        <end position="235"/>
    </location>
</feature>
<sequence>MNWGLGGQYTARVGIKQALSHVYQVWCPHVAQGPRLGAKQAQATSLAAPSYAPGGGLPIGHALLPDDSDCDSDCSPCAPHVQPSSTSSENPVYVAEQCDATSDDPGVATRPAVTWLLDHGDSGTLAKCASEASSQPSSSGAWRSRQHAAPAHVPISSPKSAFVYRRPPADWTAEASSSSSDGGSIRASASRSCSSSIGRGSVACKDAKSNRHSRTQAYDGLRRSRTRSQSTTIDGNVGLRCTSDMDGAATCTTGGQESAGLTAVIGADPPTISEITRISARGPRLAAKPAEGNAAAPNSTADAATCQPVTLERLRERTPELAVLELSTLQQRLEALGNLLQLDDTSSLMLCRVVPGLLLGEPGTLRRAWGRLCVALGGEEPTRGACVAAPLLLVLPPDRVPSCIASLAAASAMPRTQAASLVAEWPQLATHAPASLAAKLEGLQKLLGLGAADAGPHEGGVRARTVIRAALRDAPRLLTFSTSALVRHHAELSALLGPDRLAAALRREPGLLLLRPATVATKLALLQQLMDCAEIPGAVAALVVRQPGVLRRSLAALSRSCRALSIWKLRRRDKLRMCLSRPGLLTLPPTEVHGRCRWLRRLMLSNAYYHAALRRLPPSLVAVVVATLPQAWTRLQYLAESSQECRMHVLDAVECRQEDFAVRFPEFTRWLQFKIKLMGAENPWRGTLRIRGFNTARDKPAYGSANQLNLRRRQQQRQRSSRRSQQCQLQQQQHSATEPFESVVLAEACEVRSGGSTVARPRRVLRQPMDAVPVPFESSSESSSEASSSSEAPSVGAPSSALGQDGKGLPNASPALVILPQIGVEVGAVPLSSAAQRRRLSGTTSDTAAAAVGTAGLAVSAEAAGAATVELNRYRRLCRPSLGAGSGQPPARNGVTTAWPGPRGGKSDPVGCSRSRERRGGLKRRGASTFRVVQVFSGRNRYEYQWPPDC</sequence>
<feature type="compositionally biased region" description="Basic residues" evidence="1">
    <location>
        <begin position="710"/>
        <end position="722"/>
    </location>
</feature>
<evidence type="ECO:0000313" key="2">
    <source>
        <dbReference type="EMBL" id="GLI69212.1"/>
    </source>
</evidence>
<feature type="region of interest" description="Disordered" evidence="1">
    <location>
        <begin position="699"/>
        <end position="733"/>
    </location>
</feature>
<dbReference type="Gene3D" id="1.25.70.10">
    <property type="entry name" value="Transcription termination factor 3, mitochondrial"/>
    <property type="match status" value="1"/>
</dbReference>
<dbReference type="InterPro" id="IPR038538">
    <property type="entry name" value="MTERF_sf"/>
</dbReference>
<reference evidence="2 3" key="1">
    <citation type="journal article" date="2023" name="IScience">
        <title>Expanded male sex-determining region conserved during the evolution of homothallism in the green alga Volvox.</title>
        <authorList>
            <person name="Yamamoto K."/>
            <person name="Matsuzaki R."/>
            <person name="Mahakham W."/>
            <person name="Heman W."/>
            <person name="Sekimoto H."/>
            <person name="Kawachi M."/>
            <person name="Minakuchi Y."/>
            <person name="Toyoda A."/>
            <person name="Nozaki H."/>
        </authorList>
    </citation>
    <scope>NUCLEOTIDE SEQUENCE [LARGE SCALE GENOMIC DNA]</scope>
    <source>
        <strain evidence="2 3">NIES-4468</strain>
    </source>
</reference>
<feature type="compositionally biased region" description="Low complexity" evidence="1">
    <location>
        <begin position="771"/>
        <end position="801"/>
    </location>
</feature>
<dbReference type="Proteomes" id="UP001165090">
    <property type="component" value="Unassembled WGS sequence"/>
</dbReference>
<name>A0ABQ5SGX7_9CHLO</name>
<protein>
    <submittedName>
        <fullName evidence="2">Uncharacterized protein</fullName>
    </submittedName>
</protein>
<proteinExistence type="predicted"/>
<dbReference type="EMBL" id="BSDZ01000080">
    <property type="protein sequence ID" value="GLI69212.1"/>
    <property type="molecule type" value="Genomic_DNA"/>
</dbReference>
<feature type="region of interest" description="Disordered" evidence="1">
    <location>
        <begin position="756"/>
        <end position="808"/>
    </location>
</feature>
<feature type="region of interest" description="Disordered" evidence="1">
    <location>
        <begin position="127"/>
        <end position="154"/>
    </location>
</feature>
<accession>A0ABQ5SGX7</accession>